<keyword evidence="4" id="KW-1185">Reference proteome</keyword>
<evidence type="ECO:0000256" key="1">
    <source>
        <dbReference type="SAM" id="MobiDB-lite"/>
    </source>
</evidence>
<dbReference type="Pfam" id="PF13592">
    <property type="entry name" value="HTH_33"/>
    <property type="match status" value="1"/>
</dbReference>
<dbReference type="OrthoDB" id="8479510at2"/>
<dbReference type="InterPro" id="IPR025959">
    <property type="entry name" value="Winged_HTH_dom"/>
</dbReference>
<dbReference type="SUPFAM" id="SSF46689">
    <property type="entry name" value="Homeodomain-like"/>
    <property type="match status" value="1"/>
</dbReference>
<dbReference type="EMBL" id="BJFL01000123">
    <property type="protein sequence ID" value="GDY34101.1"/>
    <property type="molecule type" value="Genomic_DNA"/>
</dbReference>
<accession>A0A4D4JBQ1</accession>
<proteinExistence type="predicted"/>
<sequence length="181" mass="20178">MRYPDGGGLTPTARAKREQVRFDAAGMFAAGVVPPEVARRLRVSRKSAYAWHRAWRSGGIDALASHGPGGSPCRLDDQQLARLQAELDAGPAAHGFTEDQRWTLARVAQVIQTLFSVSYTPRGTSYLLHRIGWSPQVPVHRAAERDEDAIATWVRKTWPEAERPRGPRMRGWSSRTRPASR</sequence>
<reference evidence="4" key="1">
    <citation type="submission" date="2019-04" db="EMBL/GenBank/DDBJ databases">
        <title>Draft genome sequence of Pseudonocardiaceae bacterium SL3-2-4.</title>
        <authorList>
            <person name="Ningsih F."/>
            <person name="Yokota A."/>
            <person name="Sakai Y."/>
            <person name="Nanatani K."/>
            <person name="Yabe S."/>
            <person name="Oetari A."/>
            <person name="Sjamsuridzal W."/>
        </authorList>
    </citation>
    <scope>NUCLEOTIDE SEQUENCE [LARGE SCALE GENOMIC DNA]</scope>
    <source>
        <strain evidence="4">SL3-2-4</strain>
    </source>
</reference>
<comment type="caution">
    <text evidence="3">The sequence shown here is derived from an EMBL/GenBank/DDBJ whole genome shotgun (WGS) entry which is preliminary data.</text>
</comment>
<feature type="region of interest" description="Disordered" evidence="1">
    <location>
        <begin position="161"/>
        <end position="181"/>
    </location>
</feature>
<dbReference type="AlphaFoldDB" id="A0A4D4JBQ1"/>
<evidence type="ECO:0000313" key="4">
    <source>
        <dbReference type="Proteomes" id="UP000298860"/>
    </source>
</evidence>
<organism evidence="3 4">
    <name type="scientific">Gandjariella thermophila</name>
    <dbReference type="NCBI Taxonomy" id="1931992"/>
    <lineage>
        <taxon>Bacteria</taxon>
        <taxon>Bacillati</taxon>
        <taxon>Actinomycetota</taxon>
        <taxon>Actinomycetes</taxon>
        <taxon>Pseudonocardiales</taxon>
        <taxon>Pseudonocardiaceae</taxon>
        <taxon>Gandjariella</taxon>
    </lineage>
</organism>
<dbReference type="InterPro" id="IPR009057">
    <property type="entry name" value="Homeodomain-like_sf"/>
</dbReference>
<protein>
    <recommendedName>
        <fullName evidence="2">Winged helix-turn helix domain-containing protein</fullName>
    </recommendedName>
</protein>
<evidence type="ECO:0000313" key="3">
    <source>
        <dbReference type="EMBL" id="GDY34101.1"/>
    </source>
</evidence>
<dbReference type="Proteomes" id="UP000298860">
    <property type="component" value="Unassembled WGS sequence"/>
</dbReference>
<gene>
    <name evidence="3" type="ORF">GTS_57340</name>
</gene>
<name>A0A4D4JBQ1_9PSEU</name>
<evidence type="ECO:0000259" key="2">
    <source>
        <dbReference type="Pfam" id="PF13592"/>
    </source>
</evidence>
<dbReference type="Pfam" id="PF13384">
    <property type="entry name" value="HTH_23"/>
    <property type="match status" value="1"/>
</dbReference>
<feature type="domain" description="Winged helix-turn helix" evidence="2">
    <location>
        <begin position="98"/>
        <end position="156"/>
    </location>
</feature>
<dbReference type="RefSeq" id="WP_137816995.1">
    <property type="nucleotide sequence ID" value="NZ_BJFL01000123.1"/>
</dbReference>